<dbReference type="AlphaFoldDB" id="A0A504YR66"/>
<dbReference type="PANTHER" id="PTHR21534">
    <property type="entry name" value="KATANIN-INTERACTING PROTEIN"/>
    <property type="match status" value="1"/>
</dbReference>
<gene>
    <name evidence="3" type="ORF">FGIG_01303</name>
</gene>
<comment type="caution">
    <text evidence="3">The sequence shown here is derived from an EMBL/GenBank/DDBJ whole genome shotgun (WGS) entry which is preliminary data.</text>
</comment>
<accession>A0A504YR66</accession>
<name>A0A504YR66_FASGI</name>
<dbReference type="InterPro" id="IPR027859">
    <property type="entry name" value="KATNIP_dom"/>
</dbReference>
<reference evidence="3 4" key="1">
    <citation type="submission" date="2019-04" db="EMBL/GenBank/DDBJ databases">
        <title>Annotation for the trematode Fasciola gigantica.</title>
        <authorList>
            <person name="Choi Y.-J."/>
        </authorList>
    </citation>
    <scope>NUCLEOTIDE SEQUENCE [LARGE SCALE GENOMIC DNA]</scope>
    <source>
        <strain evidence="3">Uganda_cow_1</strain>
    </source>
</reference>
<protein>
    <recommendedName>
        <fullName evidence="2">KATNIP domain-containing protein</fullName>
    </recommendedName>
</protein>
<feature type="domain" description="KATNIP" evidence="2">
    <location>
        <begin position="747"/>
        <end position="1055"/>
    </location>
</feature>
<dbReference type="Pfam" id="PF14652">
    <property type="entry name" value="DUF4457"/>
    <property type="match status" value="2"/>
</dbReference>
<dbReference type="STRING" id="46835.A0A504YR66"/>
<evidence type="ECO:0000256" key="1">
    <source>
        <dbReference type="SAM" id="MobiDB-lite"/>
    </source>
</evidence>
<dbReference type="OrthoDB" id="304622at2759"/>
<dbReference type="PANTHER" id="PTHR21534:SF0">
    <property type="entry name" value="KATANIN-INTERACTING PROTEIN"/>
    <property type="match status" value="1"/>
</dbReference>
<evidence type="ECO:0000259" key="2">
    <source>
        <dbReference type="Pfam" id="PF14652"/>
    </source>
</evidence>
<sequence length="1167" mass="133438">MQQPVKVVAEQVNHDYQDYLLYLEEKNRQRAQLRRKSREDHRRERLEQGFSLFFNLPSQDIHRRRAKSRGPRQSERWTDESTCSSDELGKSITGRTRSAPGSKQSEGRRRVWGPVAIPRSITSSETIHDVSRIGNQVIRANSNNTMHLVRENERQLERADRDNTNNCSLEQGNKARSQKSNFVSLGVEIDVLSNWGHPKSVGLRGVSLLSGDDDRECCSISELKILILDSNGEVTDDYSQKDSFREAQHLISNLLRHQPWEVNANIMPFRIQVTFECRPLNDWFHFRVLNLSHGQKSRTASLNHIRLRFVFPSKNTKQIEANIQPEDAFDLEIDLAEEKIQFRKTENEIAISAVTEPELDHDDSVHETCCTSWLDDQQKEERISKALGLLDHVSPEMLYMPSTVFQQRWGCHSRRRVDSLLECSWSSLDFFNHFHAGRLCDDSVTYRFTTGIPRGPDTKPDLTEISEKVTDCDIPVGESNEKKKKHTGFVLQPRPSTLAIPVPELPQGSTLTFDIVNTWGDIYYVGLSGVEIFTIDGINIAPLCEISADPPDINILPGYGTDPRVVSNLTDGVNWTRDDTHMWLAPFSPGERHLIFLRLPRQASEIAMIRIWNYNKSRVHTSRGVKELIIYLDDEVIFYGEIKRALGMESEDPTDFCETILFTTDDNILEVVAKNDQIIHMYCSTQETTAHLENFPEKEERSITQMQKGESSVNDYCVENVANATFMNKSHSEVAKIRQRTGFIEIELLESWNTIENRIGLTGMKLVDQTNSEIQIEQITVTGVCEDESGPLDVLLNGNNETTDLTQMWSCLLNKDFPPCIRLFYQNRFTVDKLQLWNHNGITNVTNYGVKKIRVLSNCDERLRISVPDKSILIRRAPGHTKFPLVQNIPIKTARDPVDDCQLIELPETTSLLPYGFVYRVDIFSTWSDRYYVGLDGLELLDHNTKPIPIQPQSIFTFPSCVNDMSRAATAKHIDVRTVDKLVDGVTSGSRINSHCWLAPIDASQGNQIFIVFDEPVTASGLRLWNYSRTVERGVREFAVFVDDQIIFHGYLPKAVPVDRKISDNACEKEVAPRKQTIIPMTGNWQLDADGSQPHVIVFDNRYAPRFAEYPRYIIYGENVPFVTPSAFNIDLNKTIGVHKPKLFTRTQRDPVNPELRPFTCVAHCRQ</sequence>
<dbReference type="EMBL" id="SUNJ01006327">
    <property type="protein sequence ID" value="TPP62899.1"/>
    <property type="molecule type" value="Genomic_DNA"/>
</dbReference>
<keyword evidence="4" id="KW-1185">Reference proteome</keyword>
<feature type="compositionally biased region" description="Polar residues" evidence="1">
    <location>
        <begin position="93"/>
        <end position="104"/>
    </location>
</feature>
<evidence type="ECO:0000313" key="4">
    <source>
        <dbReference type="Proteomes" id="UP000316759"/>
    </source>
</evidence>
<evidence type="ECO:0000313" key="3">
    <source>
        <dbReference type="EMBL" id="TPP62899.1"/>
    </source>
</evidence>
<proteinExistence type="predicted"/>
<organism evidence="3 4">
    <name type="scientific">Fasciola gigantica</name>
    <name type="common">Giant liver fluke</name>
    <dbReference type="NCBI Taxonomy" id="46835"/>
    <lineage>
        <taxon>Eukaryota</taxon>
        <taxon>Metazoa</taxon>
        <taxon>Spiralia</taxon>
        <taxon>Lophotrochozoa</taxon>
        <taxon>Platyhelminthes</taxon>
        <taxon>Trematoda</taxon>
        <taxon>Digenea</taxon>
        <taxon>Plagiorchiida</taxon>
        <taxon>Echinostomata</taxon>
        <taxon>Echinostomatoidea</taxon>
        <taxon>Fasciolidae</taxon>
        <taxon>Fasciola</taxon>
    </lineage>
</organism>
<dbReference type="Proteomes" id="UP000316759">
    <property type="component" value="Unassembled WGS sequence"/>
</dbReference>
<feature type="domain" description="KATNIP" evidence="2">
    <location>
        <begin position="514"/>
        <end position="676"/>
    </location>
</feature>
<feature type="region of interest" description="Disordered" evidence="1">
    <location>
        <begin position="62"/>
        <end position="111"/>
    </location>
</feature>
<dbReference type="InterPro" id="IPR026704">
    <property type="entry name" value="KATNIP"/>
</dbReference>